<gene>
    <name evidence="1" type="ORF">CDV26_11625</name>
</gene>
<dbReference type="Proteomes" id="UP000249910">
    <property type="component" value="Chromosome"/>
</dbReference>
<evidence type="ECO:0000313" key="2">
    <source>
        <dbReference type="Proteomes" id="UP000249910"/>
    </source>
</evidence>
<name>A0ABM6M1S7_9GAMM</name>
<reference evidence="1 2" key="1">
    <citation type="submission" date="2017-06" db="EMBL/GenBank/DDBJ databases">
        <title>Complete genome of Francisella halioticida.</title>
        <authorList>
            <person name="Sjodin A."/>
        </authorList>
    </citation>
    <scope>NUCLEOTIDE SEQUENCE [LARGE SCALE GENOMIC DNA]</scope>
    <source>
        <strain evidence="1 2">DSM 23729</strain>
    </source>
</reference>
<protein>
    <submittedName>
        <fullName evidence="1">Uncharacterized protein</fullName>
    </submittedName>
</protein>
<proteinExistence type="predicted"/>
<dbReference type="RefSeq" id="WP_088773391.1">
    <property type="nucleotide sequence ID" value="NZ_CP022132.1"/>
</dbReference>
<organism evidence="1 2">
    <name type="scientific">Francisella halioticida</name>
    <dbReference type="NCBI Taxonomy" id="549298"/>
    <lineage>
        <taxon>Bacteria</taxon>
        <taxon>Pseudomonadati</taxon>
        <taxon>Pseudomonadota</taxon>
        <taxon>Gammaproteobacteria</taxon>
        <taxon>Thiotrichales</taxon>
        <taxon>Francisellaceae</taxon>
        <taxon>Francisella</taxon>
    </lineage>
</organism>
<keyword evidence="2" id="KW-1185">Reference proteome</keyword>
<dbReference type="EMBL" id="CP022132">
    <property type="protein sequence ID" value="ASG68941.1"/>
    <property type="molecule type" value="Genomic_DNA"/>
</dbReference>
<evidence type="ECO:0000313" key="1">
    <source>
        <dbReference type="EMBL" id="ASG68941.1"/>
    </source>
</evidence>
<accession>A0ABM6M1S7</accession>
<sequence length="67" mass="7847">MNKQAIYLTQELCELLEYISDIAVQIRMNSSYRLEYKNINHYSDAPIKISKILDNVMEYSDTVANID</sequence>